<evidence type="ECO:0000313" key="1">
    <source>
        <dbReference type="EMBL" id="CAB4711373.1"/>
    </source>
</evidence>
<name>A0A6J6QP08_9ZZZZ</name>
<dbReference type="AlphaFoldDB" id="A0A6J6QP08"/>
<sequence length="371" mass="36422">MTRRLTYLVVLALLGVAISAVGALGSSTATRVDIPSAADIAVDINGGPPQIGNIPSDGMNSCNLPSSGARPPFTINCPFDYSYNQSAVPMNGTATWTSKNLSGSFQASCDFNVAIKGKAAVAVSATGSSSQTFDFGGSGTQACSWTMSFSGATLTGTLNGTMAFGQSDATTGTFKGDFTVTVLSGTGQFQGAVGSGSFTENETMDLAGKAPAGAMPSQSEIAAMAAAGAASSGAPSSIPSGSIPPGVSIPAGVTIPTSKTVRHLSAAPAGSAMHLKLSQGVARATFVIPKTVASLSSYALHVAAAPGSACTATATKAGTSVDLGKATASKTGAAIFPGKLATKLKTGQWKLAASCTLSGAKAAATGAAVIK</sequence>
<protein>
    <submittedName>
        <fullName evidence="1">Unannotated protein</fullName>
    </submittedName>
</protein>
<accession>A0A6J6QP08</accession>
<proteinExistence type="predicted"/>
<dbReference type="EMBL" id="CAEZXP010000012">
    <property type="protein sequence ID" value="CAB4711373.1"/>
    <property type="molecule type" value="Genomic_DNA"/>
</dbReference>
<reference evidence="1" key="1">
    <citation type="submission" date="2020-05" db="EMBL/GenBank/DDBJ databases">
        <authorList>
            <person name="Chiriac C."/>
            <person name="Salcher M."/>
            <person name="Ghai R."/>
            <person name="Kavagutti S V."/>
        </authorList>
    </citation>
    <scope>NUCLEOTIDE SEQUENCE</scope>
</reference>
<organism evidence="1">
    <name type="scientific">freshwater metagenome</name>
    <dbReference type="NCBI Taxonomy" id="449393"/>
    <lineage>
        <taxon>unclassified sequences</taxon>
        <taxon>metagenomes</taxon>
        <taxon>ecological metagenomes</taxon>
    </lineage>
</organism>
<gene>
    <name evidence="1" type="ORF">UFOPK2399_02021</name>
</gene>